<evidence type="ECO:0000259" key="2">
    <source>
        <dbReference type="PROSITE" id="PS50263"/>
    </source>
</evidence>
<reference evidence="3 4" key="1">
    <citation type="journal article" date="2020" name="Microorganisms">
        <title>Osmotic Adaptation and Compatible Solute Biosynthesis of Phototrophic Bacteria as Revealed from Genome Analyses.</title>
        <authorList>
            <person name="Imhoff J.F."/>
            <person name="Rahn T."/>
            <person name="Kunzel S."/>
            <person name="Keller A."/>
            <person name="Neulinger S.C."/>
        </authorList>
    </citation>
    <scope>NUCLEOTIDE SEQUENCE [LARGE SCALE GENOMIC DNA]</scope>
    <source>
        <strain evidence="3 4">DSM 21303</strain>
    </source>
</reference>
<evidence type="ECO:0000313" key="3">
    <source>
        <dbReference type="EMBL" id="MBK1644839.1"/>
    </source>
</evidence>
<dbReference type="Pfam" id="PF00795">
    <property type="entry name" value="CN_hydrolase"/>
    <property type="match status" value="1"/>
</dbReference>
<dbReference type="AlphaFoldDB" id="A0A9X1B8F3"/>
<dbReference type="PANTHER" id="PTHR23088">
    <property type="entry name" value="NITRILASE-RELATED"/>
    <property type="match status" value="1"/>
</dbReference>
<gene>
    <name evidence="3" type="ORF">CKO25_09295</name>
</gene>
<dbReference type="PANTHER" id="PTHR23088:SF27">
    <property type="entry name" value="DEAMINATED GLUTATHIONE AMIDASE"/>
    <property type="match status" value="1"/>
</dbReference>
<comment type="similarity">
    <text evidence="1">Belongs to the carbon-nitrogen hydrolase superfamily. NIT1/NIT2 family.</text>
</comment>
<dbReference type="PROSITE" id="PS50263">
    <property type="entry name" value="CN_HYDROLASE"/>
    <property type="match status" value="1"/>
</dbReference>
<dbReference type="SUPFAM" id="SSF56317">
    <property type="entry name" value="Carbon-nitrogen hydrolase"/>
    <property type="match status" value="1"/>
</dbReference>
<proteinExistence type="inferred from homology"/>
<dbReference type="InterPro" id="IPR003010">
    <property type="entry name" value="C-N_Hydrolase"/>
</dbReference>
<organism evidence="3 4">
    <name type="scientific">Thiocapsa imhoffii</name>
    <dbReference type="NCBI Taxonomy" id="382777"/>
    <lineage>
        <taxon>Bacteria</taxon>
        <taxon>Pseudomonadati</taxon>
        <taxon>Pseudomonadota</taxon>
        <taxon>Gammaproteobacteria</taxon>
        <taxon>Chromatiales</taxon>
        <taxon>Chromatiaceae</taxon>
        <taxon>Thiocapsa</taxon>
    </lineage>
</organism>
<accession>A0A9X1B8F3</accession>
<dbReference type="PROSITE" id="PS01227">
    <property type="entry name" value="UPF0012"/>
    <property type="match status" value="1"/>
</dbReference>
<dbReference type="Proteomes" id="UP001138802">
    <property type="component" value="Unassembled WGS sequence"/>
</dbReference>
<keyword evidence="4" id="KW-1185">Reference proteome</keyword>
<dbReference type="InterPro" id="IPR001110">
    <property type="entry name" value="UPF0012_CS"/>
</dbReference>
<dbReference type="Gene3D" id="3.60.110.10">
    <property type="entry name" value="Carbon-nitrogen hydrolase"/>
    <property type="match status" value="1"/>
</dbReference>
<protein>
    <recommendedName>
        <fullName evidence="2">CN hydrolase domain-containing protein</fullName>
    </recommendedName>
</protein>
<evidence type="ECO:0000256" key="1">
    <source>
        <dbReference type="ARBA" id="ARBA00010613"/>
    </source>
</evidence>
<dbReference type="InterPro" id="IPR036526">
    <property type="entry name" value="C-N_Hydrolase_sf"/>
</dbReference>
<name>A0A9X1B8F3_9GAMM</name>
<comment type="caution">
    <text evidence="3">The sequence shown here is derived from an EMBL/GenBank/DDBJ whole genome shotgun (WGS) entry which is preliminary data.</text>
</comment>
<evidence type="ECO:0000313" key="4">
    <source>
        <dbReference type="Proteomes" id="UP001138802"/>
    </source>
</evidence>
<dbReference type="EMBL" id="NRSD01000007">
    <property type="protein sequence ID" value="MBK1644839.1"/>
    <property type="molecule type" value="Genomic_DNA"/>
</dbReference>
<sequence length="265" mass="28834">MTIALGQLNLVWGDPAANLAQVRSWTAEAAEQGADLIVFPELWSTGYDLARAEDHATAIDAGIFKATASLARAHGIAILGSCLARLEPGRIANTAVYVDATGQTRAAYSKTHLFGLMQEDRYLTAGERLELVDTGWGLFGLAICYDLRFPELFRSYALAGACAVVIPAEWPEPRCAHWRTLLQARAIENQMFVIACNRAGSDANNRFCGQSCIIDPMGDMLVEADDQPQLLIAELDLSLIAQTRARIPVFDDRRPELYSGSNSGS</sequence>
<feature type="domain" description="CN hydrolase" evidence="2">
    <location>
        <begin position="1"/>
        <end position="237"/>
    </location>
</feature>
<dbReference type="CDD" id="cd07583">
    <property type="entry name" value="nitrilase_5"/>
    <property type="match status" value="1"/>
</dbReference>